<dbReference type="PANTHER" id="PTHR47634">
    <property type="entry name" value="PROTEIN KINASE DOMAIN-CONTAINING PROTEIN-RELATED"/>
    <property type="match status" value="1"/>
</dbReference>
<keyword evidence="6" id="KW-0067">ATP-binding</keyword>
<dbReference type="Gene3D" id="1.10.510.10">
    <property type="entry name" value="Transferase(Phosphotransferase) domain 1"/>
    <property type="match status" value="1"/>
</dbReference>
<feature type="domain" description="Protein kinase" evidence="9">
    <location>
        <begin position="1"/>
        <end position="381"/>
    </location>
</feature>
<comment type="catalytic activity">
    <reaction evidence="8">
        <text>L-seryl-[protein] + ATP = O-phospho-L-seryl-[protein] + ADP + H(+)</text>
        <dbReference type="Rhea" id="RHEA:17989"/>
        <dbReference type="Rhea" id="RHEA-COMP:9863"/>
        <dbReference type="Rhea" id="RHEA-COMP:11604"/>
        <dbReference type="ChEBI" id="CHEBI:15378"/>
        <dbReference type="ChEBI" id="CHEBI:29999"/>
        <dbReference type="ChEBI" id="CHEBI:30616"/>
        <dbReference type="ChEBI" id="CHEBI:83421"/>
        <dbReference type="ChEBI" id="CHEBI:456216"/>
        <dbReference type="EC" id="2.7.11.1"/>
    </reaction>
</comment>
<comment type="catalytic activity">
    <reaction evidence="7">
        <text>L-threonyl-[protein] + ATP = O-phospho-L-threonyl-[protein] + ADP + H(+)</text>
        <dbReference type="Rhea" id="RHEA:46608"/>
        <dbReference type="Rhea" id="RHEA-COMP:11060"/>
        <dbReference type="Rhea" id="RHEA-COMP:11605"/>
        <dbReference type="ChEBI" id="CHEBI:15378"/>
        <dbReference type="ChEBI" id="CHEBI:30013"/>
        <dbReference type="ChEBI" id="CHEBI:30616"/>
        <dbReference type="ChEBI" id="CHEBI:61977"/>
        <dbReference type="ChEBI" id="CHEBI:456216"/>
        <dbReference type="EC" id="2.7.11.1"/>
    </reaction>
</comment>
<dbReference type="GO" id="GO:0050684">
    <property type="term" value="P:regulation of mRNA processing"/>
    <property type="evidence" value="ECO:0007669"/>
    <property type="project" value="TreeGrafter"/>
</dbReference>
<dbReference type="PANTHER" id="PTHR47634:SF9">
    <property type="entry name" value="PROTEIN KINASE DOMAIN-CONTAINING PROTEIN-RELATED"/>
    <property type="match status" value="1"/>
</dbReference>
<evidence type="ECO:0000313" key="12">
    <source>
        <dbReference type="WBParaSite" id="EVEC_0001296801-mRNA-1"/>
    </source>
</evidence>
<organism evidence="12">
    <name type="scientific">Enterobius vermicularis</name>
    <name type="common">Human pinworm</name>
    <dbReference type="NCBI Taxonomy" id="51028"/>
    <lineage>
        <taxon>Eukaryota</taxon>
        <taxon>Metazoa</taxon>
        <taxon>Ecdysozoa</taxon>
        <taxon>Nematoda</taxon>
        <taxon>Chromadorea</taxon>
        <taxon>Rhabditida</taxon>
        <taxon>Spirurina</taxon>
        <taxon>Oxyuridomorpha</taxon>
        <taxon>Oxyuroidea</taxon>
        <taxon>Oxyuridae</taxon>
        <taxon>Enterobius</taxon>
    </lineage>
</organism>
<evidence type="ECO:0000313" key="11">
    <source>
        <dbReference type="Proteomes" id="UP000274131"/>
    </source>
</evidence>
<evidence type="ECO:0000256" key="8">
    <source>
        <dbReference type="ARBA" id="ARBA00048679"/>
    </source>
</evidence>
<accession>A0A0N4VPN9</accession>
<keyword evidence="5" id="KW-0418">Kinase</keyword>
<dbReference type="GO" id="GO:0004674">
    <property type="term" value="F:protein serine/threonine kinase activity"/>
    <property type="evidence" value="ECO:0007669"/>
    <property type="project" value="UniProtKB-KW"/>
</dbReference>
<dbReference type="GO" id="GO:0005634">
    <property type="term" value="C:nucleus"/>
    <property type="evidence" value="ECO:0007669"/>
    <property type="project" value="TreeGrafter"/>
</dbReference>
<evidence type="ECO:0000256" key="4">
    <source>
        <dbReference type="ARBA" id="ARBA00022741"/>
    </source>
</evidence>
<reference evidence="12" key="1">
    <citation type="submission" date="2017-02" db="UniProtKB">
        <authorList>
            <consortium name="WormBaseParasite"/>
        </authorList>
    </citation>
    <scope>IDENTIFICATION</scope>
</reference>
<keyword evidence="4" id="KW-0547">Nucleotide-binding</keyword>
<dbReference type="InterPro" id="IPR011009">
    <property type="entry name" value="Kinase-like_dom_sf"/>
</dbReference>
<dbReference type="EMBL" id="UXUI01013537">
    <property type="protein sequence ID" value="VDD97384.1"/>
    <property type="molecule type" value="Genomic_DNA"/>
</dbReference>
<evidence type="ECO:0000313" key="10">
    <source>
        <dbReference type="EMBL" id="VDD97384.1"/>
    </source>
</evidence>
<evidence type="ECO:0000256" key="3">
    <source>
        <dbReference type="ARBA" id="ARBA00022679"/>
    </source>
</evidence>
<evidence type="ECO:0000256" key="7">
    <source>
        <dbReference type="ARBA" id="ARBA00047899"/>
    </source>
</evidence>
<evidence type="ECO:0000256" key="5">
    <source>
        <dbReference type="ARBA" id="ARBA00022777"/>
    </source>
</evidence>
<dbReference type="SMART" id="SM00220">
    <property type="entry name" value="S_TKc"/>
    <property type="match status" value="1"/>
</dbReference>
<evidence type="ECO:0000256" key="6">
    <source>
        <dbReference type="ARBA" id="ARBA00022840"/>
    </source>
</evidence>
<dbReference type="GO" id="GO:0005524">
    <property type="term" value="F:ATP binding"/>
    <property type="evidence" value="ECO:0007669"/>
    <property type="project" value="UniProtKB-KW"/>
</dbReference>
<dbReference type="EC" id="2.7.11.1" evidence="1"/>
<dbReference type="PROSITE" id="PS50011">
    <property type="entry name" value="PROTEIN_KINASE_DOM"/>
    <property type="match status" value="1"/>
</dbReference>
<keyword evidence="2" id="KW-0723">Serine/threonine-protein kinase</keyword>
<dbReference type="Pfam" id="PF00069">
    <property type="entry name" value="Pkinase"/>
    <property type="match status" value="1"/>
</dbReference>
<evidence type="ECO:0000256" key="1">
    <source>
        <dbReference type="ARBA" id="ARBA00012513"/>
    </source>
</evidence>
<dbReference type="STRING" id="51028.A0A0N4VPN9"/>
<reference evidence="10 11" key="2">
    <citation type="submission" date="2018-10" db="EMBL/GenBank/DDBJ databases">
        <authorList>
            <consortium name="Pathogen Informatics"/>
        </authorList>
    </citation>
    <scope>NUCLEOTIDE SEQUENCE [LARGE SCALE GENOMIC DNA]</scope>
</reference>
<dbReference type="GO" id="GO:0000245">
    <property type="term" value="P:spliceosomal complex assembly"/>
    <property type="evidence" value="ECO:0007669"/>
    <property type="project" value="TreeGrafter"/>
</dbReference>
<name>A0A0N4VPN9_ENTVE</name>
<dbReference type="OrthoDB" id="2649at2759"/>
<gene>
    <name evidence="10" type="ORF">EVEC_LOCUS12135</name>
</gene>
<dbReference type="GO" id="GO:0005737">
    <property type="term" value="C:cytoplasm"/>
    <property type="evidence" value="ECO:0007669"/>
    <property type="project" value="TreeGrafter"/>
</dbReference>
<evidence type="ECO:0000259" key="9">
    <source>
        <dbReference type="PROSITE" id="PS50011"/>
    </source>
</evidence>
<dbReference type="WBParaSite" id="EVEC_0001296801-mRNA-1">
    <property type="protein sequence ID" value="EVEC_0001296801-mRNA-1"/>
    <property type="gene ID" value="EVEC_0001296801"/>
</dbReference>
<evidence type="ECO:0000256" key="2">
    <source>
        <dbReference type="ARBA" id="ARBA00022527"/>
    </source>
</evidence>
<sequence length="527" mass="59223">MTKNKKKKLKRKRKKQRELLEKQLSEMEGVAVDPSAVNGFLASPTSICSFPGYENRLYNQLGYKKKNPAYPQHIHYENNNGNLSARVNGSAKPSGAVLTRMLSAPSEGSYDVYQYYNLAHLTPRNNTQVDEKDLAVRQFERTSDNLDINGMTLDDRKVERLSVTPEDSGDFLVKRSYADFEGPLRSPLEPEYKPITGEGELPIPFRRVDPDYLDPNTEINVKIADLGNACWTHHHFTEDVQTRQYRSLEVLIGAGYGPPADIWSTACMAFELATGDYLFEPHSGETYTRDEDHLAHIIELLGPISPNVFKKGLHWREFFNKNGRLLHIKQLKPWSLEEVLVQKYDWPEESALEFASFLKPMLIFDQELRASARQCLAHDWLKPKKPVIRAVFLPPEVDLNDEDGSEFGAESNGSAEDVCSSDKTLSGLTCQVACCVWVCRLWLDLSVDEGILVKPCVGIRALILRLGCFGGAMCINMYSGSHKDMRGIAGAQVLSVALFQKSVVNVVTLSPSKLFSSRKVGCVVLNR</sequence>
<protein>
    <recommendedName>
        <fullName evidence="1">non-specific serine/threonine protein kinase</fullName>
        <ecNumber evidence="1">2.7.11.1</ecNumber>
    </recommendedName>
</protein>
<dbReference type="InterPro" id="IPR000719">
    <property type="entry name" value="Prot_kinase_dom"/>
</dbReference>
<keyword evidence="3" id="KW-0808">Transferase</keyword>
<dbReference type="SUPFAM" id="SSF56112">
    <property type="entry name" value="Protein kinase-like (PK-like)"/>
    <property type="match status" value="1"/>
</dbReference>
<keyword evidence="11" id="KW-1185">Reference proteome</keyword>
<dbReference type="InterPro" id="IPR051334">
    <property type="entry name" value="SRPK"/>
</dbReference>
<proteinExistence type="predicted"/>
<dbReference type="AlphaFoldDB" id="A0A0N4VPN9"/>
<dbReference type="Proteomes" id="UP000274131">
    <property type="component" value="Unassembled WGS sequence"/>
</dbReference>
<dbReference type="FunFam" id="1.10.510.10:FF:001037">
    <property type="entry name" value="SRSF protein kinase 2"/>
    <property type="match status" value="1"/>
</dbReference>